<dbReference type="InterPro" id="IPR036388">
    <property type="entry name" value="WH-like_DNA-bd_sf"/>
</dbReference>
<accession>A0A2S6MY08</accession>
<dbReference type="PIRSF" id="PIRSF005763">
    <property type="entry name" value="Txn_reg_ModE"/>
    <property type="match status" value="1"/>
</dbReference>
<evidence type="ECO:0000256" key="1">
    <source>
        <dbReference type="ARBA" id="ARBA00008110"/>
    </source>
</evidence>
<evidence type="ECO:0000256" key="4">
    <source>
        <dbReference type="ARBA" id="ARBA00022737"/>
    </source>
</evidence>
<protein>
    <submittedName>
        <fullName evidence="7">Molybdenum-dependent transcriptional regulator</fullName>
    </submittedName>
</protein>
<dbReference type="InterPro" id="IPR036390">
    <property type="entry name" value="WH_DNA-bd_sf"/>
</dbReference>
<keyword evidence="2 5" id="KW-0813">Transport</keyword>
<keyword evidence="8" id="KW-1185">Reference proteome</keyword>
<organism evidence="7 8">
    <name type="scientific">Rhodoblastus sphagnicola</name>
    <dbReference type="NCBI Taxonomy" id="333368"/>
    <lineage>
        <taxon>Bacteria</taxon>
        <taxon>Pseudomonadati</taxon>
        <taxon>Pseudomonadota</taxon>
        <taxon>Alphaproteobacteria</taxon>
        <taxon>Hyphomicrobiales</taxon>
        <taxon>Rhodoblastaceae</taxon>
        <taxon>Rhodoblastus</taxon>
    </lineage>
</organism>
<reference evidence="7 8" key="1">
    <citation type="journal article" date="2018" name="Arch. Microbiol.">
        <title>New insights into the metabolic potential of the phototrophic purple bacterium Rhodopila globiformis DSM 161(T) from its draft genome sequence and evidence for a vanadium-dependent nitrogenase.</title>
        <authorList>
            <person name="Imhoff J.F."/>
            <person name="Rahn T."/>
            <person name="Kunzel S."/>
            <person name="Neulinger S.C."/>
        </authorList>
    </citation>
    <scope>NUCLEOTIDE SEQUENCE [LARGE SCALE GENOMIC DNA]</scope>
    <source>
        <strain evidence="7 8">DSM 16996</strain>
    </source>
</reference>
<feature type="domain" description="Mop" evidence="6">
    <location>
        <begin position="125"/>
        <end position="191"/>
    </location>
</feature>
<proteinExistence type="inferred from homology"/>
<keyword evidence="4" id="KW-0677">Repeat</keyword>
<comment type="similarity">
    <text evidence="1 5">Belongs to the ModE family.</text>
</comment>
<dbReference type="PANTHER" id="PTHR30432:SF1">
    <property type="entry name" value="DNA-BINDING TRANSCRIPTIONAL DUAL REGULATOR MODE"/>
    <property type="match status" value="1"/>
</dbReference>
<evidence type="ECO:0000313" key="8">
    <source>
        <dbReference type="Proteomes" id="UP000239089"/>
    </source>
</evidence>
<name>A0A2S6MY08_9HYPH</name>
<keyword evidence="3 5" id="KW-0500">Molybdenum</keyword>
<evidence type="ECO:0000259" key="6">
    <source>
        <dbReference type="PROSITE" id="PS51866"/>
    </source>
</evidence>
<evidence type="ECO:0000256" key="5">
    <source>
        <dbReference type="PIRNR" id="PIRNR005763"/>
    </source>
</evidence>
<dbReference type="InterPro" id="IPR005116">
    <property type="entry name" value="Transp-assoc_OB_typ1"/>
</dbReference>
<dbReference type="InterPro" id="IPR016462">
    <property type="entry name" value="ModE"/>
</dbReference>
<sequence>MAEHKIDALLALHGGGRFLVGRDRIKLLEKVAEFGSIAKAAKATGFSYKTAWDSVNAVNNLLPTPAFLTRPGGRSGGGAEVTPEGLRLIATFHKLEEKLSRISNLIAEEGLEGQEEALLWTVGARVSARNVFQTEVATIRRWPVDVEVTLTFALDQQIHAIVTNEATDDLQLAPGRRALALVKSSFIRLAAPDRPEGARNHFVGEVKERTDAERNSEIHLDIGHGKTLYVVTPRETVEALKLQPGAQAAAQFDANHVILAVS</sequence>
<dbReference type="InterPro" id="IPR008995">
    <property type="entry name" value="Mo/tungstate-bd_C_term_dom"/>
</dbReference>
<dbReference type="SUPFAM" id="SSF46785">
    <property type="entry name" value="Winged helix' DNA-binding domain"/>
    <property type="match status" value="1"/>
</dbReference>
<dbReference type="InterPro" id="IPR004606">
    <property type="entry name" value="Mop_domain"/>
</dbReference>
<dbReference type="InterPro" id="IPR051815">
    <property type="entry name" value="Molybdate_resp_trans_reg"/>
</dbReference>
<dbReference type="NCBIfam" id="TIGR00638">
    <property type="entry name" value="Mop"/>
    <property type="match status" value="1"/>
</dbReference>
<comment type="caution">
    <text evidence="7">The sequence shown here is derived from an EMBL/GenBank/DDBJ whole genome shotgun (WGS) entry which is preliminary data.</text>
</comment>
<dbReference type="PROSITE" id="PS51866">
    <property type="entry name" value="MOP"/>
    <property type="match status" value="1"/>
</dbReference>
<dbReference type="GO" id="GO:0015689">
    <property type="term" value="P:molybdate ion transport"/>
    <property type="evidence" value="ECO:0007669"/>
    <property type="project" value="UniProtKB-UniRule"/>
</dbReference>
<dbReference type="RefSeq" id="WP_104509812.1">
    <property type="nucleotide sequence ID" value="NZ_JACIGC010000005.1"/>
</dbReference>
<evidence type="ECO:0000313" key="7">
    <source>
        <dbReference type="EMBL" id="PPQ27247.1"/>
    </source>
</evidence>
<dbReference type="Gene3D" id="1.10.10.10">
    <property type="entry name" value="Winged helix-like DNA-binding domain superfamily/Winged helix DNA-binding domain"/>
    <property type="match status" value="1"/>
</dbReference>
<dbReference type="Gene3D" id="2.40.50.100">
    <property type="match status" value="2"/>
</dbReference>
<dbReference type="AlphaFoldDB" id="A0A2S6MY08"/>
<dbReference type="GO" id="GO:0006355">
    <property type="term" value="P:regulation of DNA-templated transcription"/>
    <property type="evidence" value="ECO:0007669"/>
    <property type="project" value="InterPro"/>
</dbReference>
<dbReference type="SUPFAM" id="SSF50331">
    <property type="entry name" value="MOP-like"/>
    <property type="match status" value="2"/>
</dbReference>
<evidence type="ECO:0000256" key="3">
    <source>
        <dbReference type="ARBA" id="ARBA00022505"/>
    </source>
</evidence>
<gene>
    <name evidence="7" type="ORF">CCR94_20675</name>
</gene>
<dbReference type="OrthoDB" id="9800709at2"/>
<evidence type="ECO:0000256" key="2">
    <source>
        <dbReference type="ARBA" id="ARBA00022448"/>
    </source>
</evidence>
<dbReference type="EMBL" id="NHSJ01000126">
    <property type="protein sequence ID" value="PPQ27247.1"/>
    <property type="molecule type" value="Genomic_DNA"/>
</dbReference>
<dbReference type="GO" id="GO:0030151">
    <property type="term" value="F:molybdenum ion binding"/>
    <property type="evidence" value="ECO:0007669"/>
    <property type="project" value="UniProtKB-UniRule"/>
</dbReference>
<dbReference type="Proteomes" id="UP000239089">
    <property type="component" value="Unassembled WGS sequence"/>
</dbReference>
<dbReference type="PANTHER" id="PTHR30432">
    <property type="entry name" value="TRANSCRIPTIONAL REGULATOR MODE"/>
    <property type="match status" value="1"/>
</dbReference>
<dbReference type="Pfam" id="PF03459">
    <property type="entry name" value="TOBE"/>
    <property type="match status" value="2"/>
</dbReference>